<dbReference type="EC" id="2.1.1.197" evidence="5"/>
<comment type="caution">
    <text evidence="7">The sequence shown here is derived from an EMBL/GenBank/DDBJ whole genome shotgun (WGS) entry which is preliminary data.</text>
</comment>
<evidence type="ECO:0000313" key="7">
    <source>
        <dbReference type="EMBL" id="TCO72267.1"/>
    </source>
</evidence>
<dbReference type="Gene3D" id="3.40.50.150">
    <property type="entry name" value="Vaccinia Virus protein VP39"/>
    <property type="match status" value="1"/>
</dbReference>
<dbReference type="InterPro" id="IPR041698">
    <property type="entry name" value="Methyltransf_25"/>
</dbReference>
<keyword evidence="3 5" id="KW-0949">S-adenosyl-L-methionine</keyword>
<sequence>MINKEKLKRRFSRNAKQYDQYAKVQKIMGDTLIAHIKNTGIDFENILEVGCGTGYVTRALKKHFKGAKITAVDIAPGMIEQVKATMNCEEIEFICGDIEEMILDEKYDLIISNATFQWFNQLDHTLTKLIKLLDEEGILCFSTFGKNTFCELHQSFDKTKDLLKIKEDISAGQSFYSLEELQEICKHVVTKNHFKKMEMDALEKYEYEYFNGCKDFLYSVKKIGANNSQNNRNKINPDFIEKVIAIYDRDYLENDQVRATYNNLFVYMQCKNMDETMTNF</sequence>
<feature type="domain" description="Methyltransferase" evidence="6">
    <location>
        <begin position="46"/>
        <end position="137"/>
    </location>
</feature>
<evidence type="ECO:0000313" key="8">
    <source>
        <dbReference type="Proteomes" id="UP000294919"/>
    </source>
</evidence>
<dbReference type="SUPFAM" id="SSF53335">
    <property type="entry name" value="S-adenosyl-L-methionine-dependent methyltransferases"/>
    <property type="match status" value="1"/>
</dbReference>
<name>A0A4R2KIP7_9FIRM</name>
<proteinExistence type="inferred from homology"/>
<keyword evidence="2 5" id="KW-0808">Transferase</keyword>
<dbReference type="GO" id="GO:0009102">
    <property type="term" value="P:biotin biosynthetic process"/>
    <property type="evidence" value="ECO:0007669"/>
    <property type="project" value="UniProtKB-UniRule"/>
</dbReference>
<evidence type="ECO:0000256" key="2">
    <source>
        <dbReference type="ARBA" id="ARBA00022679"/>
    </source>
</evidence>
<dbReference type="Proteomes" id="UP000294919">
    <property type="component" value="Unassembled WGS sequence"/>
</dbReference>
<keyword evidence="4 5" id="KW-0093">Biotin biosynthesis</keyword>
<evidence type="ECO:0000259" key="6">
    <source>
        <dbReference type="Pfam" id="PF13649"/>
    </source>
</evidence>
<dbReference type="GO" id="GO:0102130">
    <property type="term" value="F:malonyl-CoA methyltransferase activity"/>
    <property type="evidence" value="ECO:0007669"/>
    <property type="project" value="UniProtKB-EC"/>
</dbReference>
<dbReference type="UniPathway" id="UPA00078"/>
<organism evidence="7 8">
    <name type="scientific">Marinisporobacter balticus</name>
    <dbReference type="NCBI Taxonomy" id="2018667"/>
    <lineage>
        <taxon>Bacteria</taxon>
        <taxon>Bacillati</taxon>
        <taxon>Bacillota</taxon>
        <taxon>Clostridia</taxon>
        <taxon>Peptostreptococcales</taxon>
        <taxon>Thermotaleaceae</taxon>
        <taxon>Marinisporobacter</taxon>
    </lineage>
</organism>
<dbReference type="InterPro" id="IPR029063">
    <property type="entry name" value="SAM-dependent_MTases_sf"/>
</dbReference>
<comment type="similarity">
    <text evidence="5">Belongs to the methyltransferase superfamily.</text>
</comment>
<dbReference type="AlphaFoldDB" id="A0A4R2KIP7"/>
<evidence type="ECO:0000256" key="5">
    <source>
        <dbReference type="HAMAP-Rule" id="MF_00835"/>
    </source>
</evidence>
<dbReference type="Pfam" id="PF13649">
    <property type="entry name" value="Methyltransf_25"/>
    <property type="match status" value="1"/>
</dbReference>
<evidence type="ECO:0000256" key="3">
    <source>
        <dbReference type="ARBA" id="ARBA00022691"/>
    </source>
</evidence>
<dbReference type="RefSeq" id="WP_132246173.1">
    <property type="nucleotide sequence ID" value="NZ_SLWV01000018.1"/>
</dbReference>
<dbReference type="PANTHER" id="PTHR43861:SF1">
    <property type="entry name" value="TRANS-ACONITATE 2-METHYLTRANSFERASE"/>
    <property type="match status" value="1"/>
</dbReference>
<dbReference type="NCBIfam" id="TIGR02072">
    <property type="entry name" value="BioC"/>
    <property type="match status" value="1"/>
</dbReference>
<dbReference type="CDD" id="cd02440">
    <property type="entry name" value="AdoMet_MTases"/>
    <property type="match status" value="1"/>
</dbReference>
<gene>
    <name evidence="5" type="primary">bioC</name>
    <name evidence="7" type="ORF">EV214_11817</name>
</gene>
<keyword evidence="8" id="KW-1185">Reference proteome</keyword>
<dbReference type="InterPro" id="IPR011814">
    <property type="entry name" value="BioC"/>
</dbReference>
<dbReference type="GO" id="GO:0032259">
    <property type="term" value="P:methylation"/>
    <property type="evidence" value="ECO:0007669"/>
    <property type="project" value="UniProtKB-KW"/>
</dbReference>
<evidence type="ECO:0000256" key="1">
    <source>
        <dbReference type="ARBA" id="ARBA00022603"/>
    </source>
</evidence>
<accession>A0A4R2KIP7</accession>
<keyword evidence="1 5" id="KW-0489">Methyltransferase</keyword>
<comment type="pathway">
    <text evidence="5">Cofactor biosynthesis; biotin biosynthesis.</text>
</comment>
<dbReference type="PANTHER" id="PTHR43861">
    <property type="entry name" value="TRANS-ACONITATE 2-METHYLTRANSFERASE-RELATED"/>
    <property type="match status" value="1"/>
</dbReference>
<comment type="catalytic activity">
    <reaction evidence="5">
        <text>malonyl-[ACP] + S-adenosyl-L-methionine = malonyl-[ACP] methyl ester + S-adenosyl-L-homocysteine</text>
        <dbReference type="Rhea" id="RHEA:17105"/>
        <dbReference type="Rhea" id="RHEA-COMP:9623"/>
        <dbReference type="Rhea" id="RHEA-COMP:9954"/>
        <dbReference type="ChEBI" id="CHEBI:57856"/>
        <dbReference type="ChEBI" id="CHEBI:59789"/>
        <dbReference type="ChEBI" id="CHEBI:78449"/>
        <dbReference type="ChEBI" id="CHEBI:78845"/>
        <dbReference type="EC" id="2.1.1.197"/>
    </reaction>
</comment>
<evidence type="ECO:0000256" key="4">
    <source>
        <dbReference type="ARBA" id="ARBA00022756"/>
    </source>
</evidence>
<protein>
    <recommendedName>
        <fullName evidence="5">Malonyl-[acyl-carrier protein] O-methyltransferase</fullName>
        <shortName evidence="5">Malonyl-ACP O-methyltransferase</shortName>
        <ecNumber evidence="5">2.1.1.197</ecNumber>
    </recommendedName>
    <alternativeName>
        <fullName evidence="5">Biotin synthesis protein BioC</fullName>
    </alternativeName>
</protein>
<dbReference type="HAMAP" id="MF_00835">
    <property type="entry name" value="BioC"/>
    <property type="match status" value="1"/>
</dbReference>
<dbReference type="EMBL" id="SLWV01000018">
    <property type="protein sequence ID" value="TCO72267.1"/>
    <property type="molecule type" value="Genomic_DNA"/>
</dbReference>
<dbReference type="OrthoDB" id="9774345at2"/>
<comment type="function">
    <text evidence="5">Converts the free carboxyl group of a malonyl-thioester to its methyl ester by transfer of a methyl group from S-adenosyl-L-methionine (SAM). It allows to synthesize pimeloyl-ACP via the fatty acid synthetic pathway.</text>
</comment>
<reference evidence="7 8" key="1">
    <citation type="submission" date="2019-03" db="EMBL/GenBank/DDBJ databases">
        <title>Genomic Encyclopedia of Type Strains, Phase IV (KMG-IV): sequencing the most valuable type-strain genomes for metagenomic binning, comparative biology and taxonomic classification.</title>
        <authorList>
            <person name="Goeker M."/>
        </authorList>
    </citation>
    <scope>NUCLEOTIDE SEQUENCE [LARGE SCALE GENOMIC DNA]</scope>
    <source>
        <strain evidence="7 8">DSM 102940</strain>
    </source>
</reference>
<dbReference type="GO" id="GO:0010340">
    <property type="term" value="F:carboxyl-O-methyltransferase activity"/>
    <property type="evidence" value="ECO:0007669"/>
    <property type="project" value="UniProtKB-UniRule"/>
</dbReference>